<evidence type="ECO:0008006" key="4">
    <source>
        <dbReference type="Google" id="ProtNLM"/>
    </source>
</evidence>
<evidence type="ECO:0000313" key="3">
    <source>
        <dbReference type="Proteomes" id="UP000285112"/>
    </source>
</evidence>
<dbReference type="Proteomes" id="UP000285112">
    <property type="component" value="Unassembled WGS sequence"/>
</dbReference>
<feature type="region of interest" description="Disordered" evidence="1">
    <location>
        <begin position="55"/>
        <end position="78"/>
    </location>
</feature>
<organism evidence="2 3">
    <name type="scientific">Amycolatopsis panacis</name>
    <dbReference type="NCBI Taxonomy" id="2340917"/>
    <lineage>
        <taxon>Bacteria</taxon>
        <taxon>Bacillati</taxon>
        <taxon>Actinomycetota</taxon>
        <taxon>Actinomycetes</taxon>
        <taxon>Pseudonocardiales</taxon>
        <taxon>Pseudonocardiaceae</taxon>
        <taxon>Amycolatopsis</taxon>
    </lineage>
</organism>
<feature type="compositionally biased region" description="Low complexity" evidence="1">
    <location>
        <begin position="67"/>
        <end position="78"/>
    </location>
</feature>
<dbReference type="SUPFAM" id="SSF53335">
    <property type="entry name" value="S-adenosyl-L-methionine-dependent methyltransferases"/>
    <property type="match status" value="1"/>
</dbReference>
<dbReference type="RefSeq" id="WP_120023330.1">
    <property type="nucleotide sequence ID" value="NZ_QZFV01000072.1"/>
</dbReference>
<reference evidence="2 3" key="1">
    <citation type="submission" date="2018-09" db="EMBL/GenBank/DDBJ databases">
        <title>YIM PH 21725 draft genome.</title>
        <authorList>
            <person name="Miao C."/>
        </authorList>
    </citation>
    <scope>NUCLEOTIDE SEQUENCE [LARGE SCALE GENOMIC DNA]</scope>
    <source>
        <strain evidence="3">YIM PH21725</strain>
    </source>
</reference>
<evidence type="ECO:0000256" key="1">
    <source>
        <dbReference type="SAM" id="MobiDB-lite"/>
    </source>
</evidence>
<dbReference type="EMBL" id="QZFV01000072">
    <property type="protein sequence ID" value="RJQ86674.1"/>
    <property type="molecule type" value="Genomic_DNA"/>
</dbReference>
<dbReference type="InterPro" id="IPR029063">
    <property type="entry name" value="SAM-dependent_MTases_sf"/>
</dbReference>
<evidence type="ECO:0000313" key="2">
    <source>
        <dbReference type="EMBL" id="RJQ86674.1"/>
    </source>
</evidence>
<name>A0A419I692_9PSEU</name>
<gene>
    <name evidence="2" type="ORF">D5S19_11425</name>
</gene>
<dbReference type="Gene3D" id="3.40.50.150">
    <property type="entry name" value="Vaccinia Virus protein VP39"/>
    <property type="match status" value="1"/>
</dbReference>
<proteinExistence type="predicted"/>
<comment type="caution">
    <text evidence="2">The sequence shown here is derived from an EMBL/GenBank/DDBJ whole genome shotgun (WGS) entry which is preliminary data.</text>
</comment>
<sequence>MTDRHDRLTVGRAPFIPAVVWVDDPVKGGFSAVSRDDDEPRWRALVAADEPIVTQVDDGATEPGEIGQQPSSSGSQPSLVAAMLAALDVREGHRVLETGAGTRP</sequence>
<protein>
    <recommendedName>
        <fullName evidence="4">Protein-L-isoaspartate O-methyltransferase</fullName>
    </recommendedName>
</protein>
<accession>A0A419I692</accession>
<dbReference type="OrthoDB" id="5143400at2"/>
<dbReference type="AlphaFoldDB" id="A0A419I692"/>
<keyword evidence="3" id="KW-1185">Reference proteome</keyword>